<organism evidence="2 3">
    <name type="scientific">Brevibacterium otitidis</name>
    <dbReference type="NCBI Taxonomy" id="53364"/>
    <lineage>
        <taxon>Bacteria</taxon>
        <taxon>Bacillati</taxon>
        <taxon>Actinomycetota</taxon>
        <taxon>Actinomycetes</taxon>
        <taxon>Micrococcales</taxon>
        <taxon>Brevibacteriaceae</taxon>
        <taxon>Brevibacterium</taxon>
    </lineage>
</organism>
<protein>
    <recommendedName>
        <fullName evidence="4">Phage tail protein</fullName>
    </recommendedName>
</protein>
<evidence type="ECO:0008006" key="4">
    <source>
        <dbReference type="Google" id="ProtNLM"/>
    </source>
</evidence>
<dbReference type="EMBL" id="JBHMAU010000052">
    <property type="protein sequence ID" value="MFB9776342.1"/>
    <property type="molecule type" value="Genomic_DNA"/>
</dbReference>
<evidence type="ECO:0000256" key="1">
    <source>
        <dbReference type="SAM" id="MobiDB-lite"/>
    </source>
</evidence>
<dbReference type="RefSeq" id="WP_376840155.1">
    <property type="nucleotide sequence ID" value="NZ_JBHMAU010000052.1"/>
</dbReference>
<reference evidence="2 3" key="1">
    <citation type="submission" date="2024-09" db="EMBL/GenBank/DDBJ databases">
        <authorList>
            <person name="Sun Q."/>
            <person name="Mori K."/>
        </authorList>
    </citation>
    <scope>NUCLEOTIDE SEQUENCE [LARGE SCALE GENOMIC DNA]</scope>
    <source>
        <strain evidence="2 3">JCM 11683</strain>
    </source>
</reference>
<sequence length="515" mass="55280">MVYRRPIITLHGANGDRITFDGVGDAFTLKPGMTGTGLPPRELSHLDLPGGGSVVQHKRWERRPLLFPLDVHTGDYGELEALRRRVEALVTSGPTEIEIYSEVTGSRSIVADYKSGLEGDFSWARRTTSQPMVIEFEAADPLFYGGAVEHKFAVTGQRKPFITGLTQDAVRHNLALNPGGEYASPRYGSFTGADAQSIAFDVSMKASGSRSLRVTAGEGTGTPHVLTPATSPHLSTEGSDLSGGVRDGNSPLSAQPAAAMPRFFTVTMAAQVAATDAVTHVRVSCWQLDTYWKPVGESSTHRVGADWRRITHTTAGLADSPTAFQLQLLRSVGGQLRDVPPGESMWLDEVLIEPGPEAGPFFDGDSTGTGRSYEWVSGPGSVSIERAVATTGALPFFPIRLSSSTVAGEHVITIDADEPVQAIATIVGPGRDVQISRGSEHISIAGEIREPITIDSREHHYDVFDASGDLWDRVDGEPSVLHLAPGTHRLKLSMVAATPQSAIHLKYRPPYHAGH</sequence>
<proteinExistence type="predicted"/>
<keyword evidence="3" id="KW-1185">Reference proteome</keyword>
<evidence type="ECO:0000313" key="3">
    <source>
        <dbReference type="Proteomes" id="UP001589707"/>
    </source>
</evidence>
<feature type="compositionally biased region" description="Polar residues" evidence="1">
    <location>
        <begin position="228"/>
        <end position="239"/>
    </location>
</feature>
<dbReference type="Proteomes" id="UP001589707">
    <property type="component" value="Unassembled WGS sequence"/>
</dbReference>
<gene>
    <name evidence="2" type="ORF">ACFFN1_07985</name>
</gene>
<name>A0ABV5X3N3_9MICO</name>
<accession>A0ABV5X3N3</accession>
<evidence type="ECO:0000313" key="2">
    <source>
        <dbReference type="EMBL" id="MFB9776342.1"/>
    </source>
</evidence>
<comment type="caution">
    <text evidence="2">The sequence shown here is derived from an EMBL/GenBank/DDBJ whole genome shotgun (WGS) entry which is preliminary data.</text>
</comment>
<feature type="region of interest" description="Disordered" evidence="1">
    <location>
        <begin position="217"/>
        <end position="246"/>
    </location>
</feature>